<evidence type="ECO:0000259" key="7">
    <source>
        <dbReference type="PROSITE" id="PS50103"/>
    </source>
</evidence>
<dbReference type="Proteomes" id="UP000729402">
    <property type="component" value="Unassembled WGS sequence"/>
</dbReference>
<dbReference type="PROSITE" id="PS50103">
    <property type="entry name" value="ZF_C3H1"/>
    <property type="match status" value="6"/>
</dbReference>
<dbReference type="GO" id="GO:0003677">
    <property type="term" value="F:DNA binding"/>
    <property type="evidence" value="ECO:0007669"/>
    <property type="project" value="UniProtKB-KW"/>
</dbReference>
<dbReference type="PANTHER" id="PTHR12506:SF82">
    <property type="entry name" value="ZINC FINGER CCCH DOMAIN-CONTAINING PROTEIN 64-RELATED"/>
    <property type="match status" value="1"/>
</dbReference>
<evidence type="ECO:0000313" key="8">
    <source>
        <dbReference type="EMBL" id="KAG8044859.1"/>
    </source>
</evidence>
<dbReference type="EMBL" id="JAAALK010000290">
    <property type="protein sequence ID" value="KAG8044859.1"/>
    <property type="molecule type" value="Genomic_DNA"/>
</dbReference>
<dbReference type="PANTHER" id="PTHR12506">
    <property type="entry name" value="PROTEIN PHOSPHATASE RELATED"/>
    <property type="match status" value="1"/>
</dbReference>
<evidence type="ECO:0000256" key="2">
    <source>
        <dbReference type="ARBA" id="ARBA00022737"/>
    </source>
</evidence>
<feature type="zinc finger region" description="C3H1-type" evidence="6">
    <location>
        <begin position="126"/>
        <end position="154"/>
    </location>
</feature>
<feature type="zinc finger region" description="C3H1-type" evidence="6">
    <location>
        <begin position="229"/>
        <end position="257"/>
    </location>
</feature>
<name>A0A8J5RTQ3_ZIZPA</name>
<dbReference type="InterPro" id="IPR050974">
    <property type="entry name" value="Plant_ZF_CCCH"/>
</dbReference>
<organism evidence="8 9">
    <name type="scientific">Zizania palustris</name>
    <name type="common">Northern wild rice</name>
    <dbReference type="NCBI Taxonomy" id="103762"/>
    <lineage>
        <taxon>Eukaryota</taxon>
        <taxon>Viridiplantae</taxon>
        <taxon>Streptophyta</taxon>
        <taxon>Embryophyta</taxon>
        <taxon>Tracheophyta</taxon>
        <taxon>Spermatophyta</taxon>
        <taxon>Magnoliopsida</taxon>
        <taxon>Liliopsida</taxon>
        <taxon>Poales</taxon>
        <taxon>Poaceae</taxon>
        <taxon>BOP clade</taxon>
        <taxon>Oryzoideae</taxon>
        <taxon>Oryzeae</taxon>
        <taxon>Zizaniinae</taxon>
        <taxon>Zizania</taxon>
    </lineage>
</organism>
<protein>
    <recommendedName>
        <fullName evidence="7">C3H1-type domain-containing protein</fullName>
    </recommendedName>
</protein>
<proteinExistence type="predicted"/>
<comment type="caution">
    <text evidence="8">The sequence shown here is derived from an EMBL/GenBank/DDBJ whole genome shotgun (WGS) entry which is preliminary data.</text>
</comment>
<dbReference type="Pfam" id="PF00642">
    <property type="entry name" value="zf-CCCH"/>
    <property type="match status" value="6"/>
</dbReference>
<keyword evidence="4 6" id="KW-0862">Zinc</keyword>
<feature type="domain" description="C3H1-type" evidence="7">
    <location>
        <begin position="229"/>
        <end position="257"/>
    </location>
</feature>
<keyword evidence="3 6" id="KW-0863">Zinc-finger</keyword>
<evidence type="ECO:0000256" key="6">
    <source>
        <dbReference type="PROSITE-ProRule" id="PRU00723"/>
    </source>
</evidence>
<feature type="zinc finger region" description="C3H1-type" evidence="6">
    <location>
        <begin position="176"/>
        <end position="204"/>
    </location>
</feature>
<feature type="domain" description="C3H1-type" evidence="7">
    <location>
        <begin position="385"/>
        <end position="413"/>
    </location>
</feature>
<evidence type="ECO:0000313" key="9">
    <source>
        <dbReference type="Proteomes" id="UP000729402"/>
    </source>
</evidence>
<feature type="zinc finger region" description="C3H1-type" evidence="6">
    <location>
        <begin position="439"/>
        <end position="467"/>
    </location>
</feature>
<accession>A0A8J5RTQ3</accession>
<sequence>MTQERGSPKQILAAPETLAASGRKRAMSDPFYAYGHGVRGDGAAAGYSSYEIDLIAARYGGGPLANSSATDAFDTYVGMRRSAEVLYHQPIMGSHSTAEQIEALYSSNTMVKRPRLESHLPIYPQRPGAKDCAFYMKTRTCNYGDACKFDHPQWVPEGGIPKWKEAKTPEESYPERHGKPDCPYFMKKSRCMFGSKCKFNHPKEKANALATGIGNEEHLIPVSPILPVRPSEPVCSFYAKTGKCRFGAKCKFNHPEDIEISSSQNKSENAETVEGSRNIGAADGSVSAKMSTPVAAAREFNSKGFPIRPGEIDCPFYMKMGSCKFGSVCRFNHPDRPVLNFPLVPGQTIFTQETMLNPAANFMQSFDFHAAHIPVEPEPVIYPQKPGETVCDFYMKTGFCKFSERCKFHHPIDRSAPGVENWESSQQAVPLTLAGLPRREGAEVCSFYMKTGACRFGVHCKFDHPPPQEAITMQGAVKTEE</sequence>
<feature type="zinc finger region" description="C3H1-type" evidence="6">
    <location>
        <begin position="385"/>
        <end position="413"/>
    </location>
</feature>
<feature type="domain" description="C3H1-type" evidence="7">
    <location>
        <begin position="308"/>
        <end position="336"/>
    </location>
</feature>
<keyword evidence="9" id="KW-1185">Reference proteome</keyword>
<feature type="domain" description="C3H1-type" evidence="7">
    <location>
        <begin position="176"/>
        <end position="204"/>
    </location>
</feature>
<evidence type="ECO:0000256" key="1">
    <source>
        <dbReference type="ARBA" id="ARBA00022723"/>
    </source>
</evidence>
<feature type="domain" description="C3H1-type" evidence="7">
    <location>
        <begin position="439"/>
        <end position="467"/>
    </location>
</feature>
<dbReference type="GO" id="GO:0003729">
    <property type="term" value="F:mRNA binding"/>
    <property type="evidence" value="ECO:0007669"/>
    <property type="project" value="TreeGrafter"/>
</dbReference>
<reference evidence="8" key="2">
    <citation type="submission" date="2021-02" db="EMBL/GenBank/DDBJ databases">
        <authorList>
            <person name="Kimball J.A."/>
            <person name="Haas M.W."/>
            <person name="Macchietto M."/>
            <person name="Kono T."/>
            <person name="Duquette J."/>
            <person name="Shao M."/>
        </authorList>
    </citation>
    <scope>NUCLEOTIDE SEQUENCE</scope>
    <source>
        <tissue evidence="8">Fresh leaf tissue</tissue>
    </source>
</reference>
<keyword evidence="5" id="KW-0238">DNA-binding</keyword>
<dbReference type="FunFam" id="2.30.30.1190:FF:000005">
    <property type="entry name" value="Zinc finger CCCH domain-containing protein 37"/>
    <property type="match status" value="1"/>
</dbReference>
<evidence type="ECO:0000256" key="3">
    <source>
        <dbReference type="ARBA" id="ARBA00022771"/>
    </source>
</evidence>
<evidence type="ECO:0000256" key="4">
    <source>
        <dbReference type="ARBA" id="ARBA00022833"/>
    </source>
</evidence>
<dbReference type="FunFam" id="4.10.1000.10:FF:000033">
    <property type="entry name" value="zinc finger CCCH domain-containing protein 37"/>
    <property type="match status" value="1"/>
</dbReference>
<dbReference type="GO" id="GO:0008270">
    <property type="term" value="F:zinc ion binding"/>
    <property type="evidence" value="ECO:0007669"/>
    <property type="project" value="UniProtKB-KW"/>
</dbReference>
<feature type="zinc finger region" description="C3H1-type" evidence="6">
    <location>
        <begin position="308"/>
        <end position="336"/>
    </location>
</feature>
<dbReference type="AlphaFoldDB" id="A0A8J5RTQ3"/>
<dbReference type="InterPro" id="IPR000571">
    <property type="entry name" value="Znf_CCCH"/>
</dbReference>
<reference evidence="8" key="1">
    <citation type="journal article" date="2021" name="bioRxiv">
        <title>Whole Genome Assembly and Annotation of Northern Wild Rice, Zizania palustris L., Supports a Whole Genome Duplication in the Zizania Genus.</title>
        <authorList>
            <person name="Haas M."/>
            <person name="Kono T."/>
            <person name="Macchietto M."/>
            <person name="Millas R."/>
            <person name="McGilp L."/>
            <person name="Shao M."/>
            <person name="Duquette J."/>
            <person name="Hirsch C.N."/>
            <person name="Kimball J."/>
        </authorList>
    </citation>
    <scope>NUCLEOTIDE SEQUENCE</scope>
    <source>
        <tissue evidence="8">Fresh leaf tissue</tissue>
    </source>
</reference>
<evidence type="ECO:0000256" key="5">
    <source>
        <dbReference type="ARBA" id="ARBA00023125"/>
    </source>
</evidence>
<keyword evidence="1 6" id="KW-0479">Metal-binding</keyword>
<dbReference type="OrthoDB" id="411372at2759"/>
<dbReference type="SMART" id="SM00356">
    <property type="entry name" value="ZnF_C3H1"/>
    <property type="match status" value="6"/>
</dbReference>
<keyword evidence="2" id="KW-0677">Repeat</keyword>
<gene>
    <name evidence="8" type="ORF">GUJ93_ZPchr0008g13741</name>
</gene>
<feature type="domain" description="C3H1-type" evidence="7">
    <location>
        <begin position="126"/>
        <end position="154"/>
    </location>
</feature>